<gene>
    <name evidence="1" type="ORF">OO013_14685</name>
</gene>
<evidence type="ECO:0008006" key="3">
    <source>
        <dbReference type="Google" id="ProtNLM"/>
    </source>
</evidence>
<comment type="caution">
    <text evidence="1">The sequence shown here is derived from an EMBL/GenBank/DDBJ whole genome shotgun (WGS) entry which is preliminary data.</text>
</comment>
<evidence type="ECO:0000313" key="2">
    <source>
        <dbReference type="Proteomes" id="UP001209885"/>
    </source>
</evidence>
<dbReference type="EMBL" id="JAPFQN010000007">
    <property type="protein sequence ID" value="MCX2745124.1"/>
    <property type="molecule type" value="Genomic_DNA"/>
</dbReference>
<dbReference type="RefSeq" id="WP_266057670.1">
    <property type="nucleotide sequence ID" value="NZ_JAPFQN010000007.1"/>
</dbReference>
<dbReference type="Proteomes" id="UP001209885">
    <property type="component" value="Unassembled WGS sequence"/>
</dbReference>
<keyword evidence="2" id="KW-1185">Reference proteome</keyword>
<sequence>MRYFIYSISFICLLSLGSCGDSQKATEDLSAKRDSLYNVVMHEHDELMNPATTLNKMRSNVEKQLDSISTAGDTVNNVYYSNLKEAHLEILTAQNAMRTWMMNFKRKGVAKDKVTEYDAMVDTMAIEYLEGEYIKLQELRKTTEKALLADSLAN</sequence>
<accession>A0ABT3RTL7</accession>
<dbReference type="PROSITE" id="PS51257">
    <property type="entry name" value="PROKAR_LIPOPROTEIN"/>
    <property type="match status" value="1"/>
</dbReference>
<proteinExistence type="predicted"/>
<organism evidence="1 2">
    <name type="scientific">Mangrovivirga halotolerans</name>
    <dbReference type="NCBI Taxonomy" id="2993936"/>
    <lineage>
        <taxon>Bacteria</taxon>
        <taxon>Pseudomonadati</taxon>
        <taxon>Bacteroidota</taxon>
        <taxon>Cytophagia</taxon>
        <taxon>Cytophagales</taxon>
        <taxon>Mangrovivirgaceae</taxon>
        <taxon>Mangrovivirga</taxon>
    </lineage>
</organism>
<name>A0ABT3RTL7_9BACT</name>
<evidence type="ECO:0000313" key="1">
    <source>
        <dbReference type="EMBL" id="MCX2745124.1"/>
    </source>
</evidence>
<reference evidence="1 2" key="1">
    <citation type="submission" date="2022-11" db="EMBL/GenBank/DDBJ databases">
        <title>The characterization of three novel Bacteroidetes species and genomic analysis of their roles in tidal elemental geochemical cycles.</title>
        <authorList>
            <person name="Ma K."/>
        </authorList>
    </citation>
    <scope>NUCLEOTIDE SEQUENCE [LARGE SCALE GENOMIC DNA]</scope>
    <source>
        <strain evidence="1 2">M17</strain>
    </source>
</reference>
<protein>
    <recommendedName>
        <fullName evidence="3">Viral A-type inclusion protein</fullName>
    </recommendedName>
</protein>